<dbReference type="SMART" id="SM00448">
    <property type="entry name" value="REC"/>
    <property type="match status" value="1"/>
</dbReference>
<dbReference type="InterPro" id="IPR001789">
    <property type="entry name" value="Sig_transdc_resp-reg_receiver"/>
</dbReference>
<dbReference type="EMBL" id="DRQG01000026">
    <property type="protein sequence ID" value="HGY54681.1"/>
    <property type="molecule type" value="Genomic_DNA"/>
</dbReference>
<keyword evidence="1 2" id="KW-0597">Phosphoprotein</keyword>
<dbReference type="Pfam" id="PF00072">
    <property type="entry name" value="Response_reg"/>
    <property type="match status" value="1"/>
</dbReference>
<dbReference type="Proteomes" id="UP000885779">
    <property type="component" value="Unassembled WGS sequence"/>
</dbReference>
<feature type="modified residue" description="4-aspartylphosphate" evidence="2">
    <location>
        <position position="52"/>
    </location>
</feature>
<accession>A0A7V4TYE3</accession>
<dbReference type="PROSITE" id="PS50110">
    <property type="entry name" value="RESPONSE_REGULATORY"/>
    <property type="match status" value="1"/>
</dbReference>
<proteinExistence type="predicted"/>
<gene>
    <name evidence="4" type="ORF">ENK44_03175</name>
</gene>
<dbReference type="AlphaFoldDB" id="A0A7V4TYE3"/>
<reference evidence="4" key="1">
    <citation type="journal article" date="2020" name="mSystems">
        <title>Genome- and Community-Level Interaction Insights into Carbon Utilization and Element Cycling Functions of Hydrothermarchaeota in Hydrothermal Sediment.</title>
        <authorList>
            <person name="Zhou Z."/>
            <person name="Liu Y."/>
            <person name="Xu W."/>
            <person name="Pan J."/>
            <person name="Luo Z.H."/>
            <person name="Li M."/>
        </authorList>
    </citation>
    <scope>NUCLEOTIDE SEQUENCE [LARGE SCALE GENOMIC DNA]</scope>
    <source>
        <strain evidence="4">HyVt-577</strain>
    </source>
</reference>
<evidence type="ECO:0000259" key="3">
    <source>
        <dbReference type="PROSITE" id="PS50110"/>
    </source>
</evidence>
<dbReference type="CDD" id="cd00156">
    <property type="entry name" value="REC"/>
    <property type="match status" value="1"/>
</dbReference>
<dbReference type="PANTHER" id="PTHR44591">
    <property type="entry name" value="STRESS RESPONSE REGULATOR PROTEIN 1"/>
    <property type="match status" value="1"/>
</dbReference>
<name>A0A7V4TYE3_CALAY</name>
<dbReference type="PANTHER" id="PTHR44591:SF3">
    <property type="entry name" value="RESPONSE REGULATORY DOMAIN-CONTAINING PROTEIN"/>
    <property type="match status" value="1"/>
</dbReference>
<sequence length="118" mass="13571">MKKILIVDDENDIRELLKDVLKLGGFEVLEAENGQIGLEKFRKYKPDAAIIDLEMPVMNGVQLTQHILEERPDFPVLIISGYLHKYAVDDLKKLNVREVLAKPIDITHVFNEVKKLFS</sequence>
<dbReference type="InterPro" id="IPR050595">
    <property type="entry name" value="Bact_response_regulator"/>
</dbReference>
<dbReference type="GO" id="GO:0000160">
    <property type="term" value="P:phosphorelay signal transduction system"/>
    <property type="evidence" value="ECO:0007669"/>
    <property type="project" value="InterPro"/>
</dbReference>
<organism evidence="4">
    <name type="scientific">Caldithrix abyssi</name>
    <dbReference type="NCBI Taxonomy" id="187145"/>
    <lineage>
        <taxon>Bacteria</taxon>
        <taxon>Pseudomonadati</taxon>
        <taxon>Calditrichota</taxon>
        <taxon>Calditrichia</taxon>
        <taxon>Calditrichales</taxon>
        <taxon>Calditrichaceae</taxon>
        <taxon>Caldithrix</taxon>
    </lineage>
</organism>
<protein>
    <submittedName>
        <fullName evidence="4">Response regulator</fullName>
    </submittedName>
</protein>
<dbReference type="InterPro" id="IPR011006">
    <property type="entry name" value="CheY-like_superfamily"/>
</dbReference>
<evidence type="ECO:0000313" key="4">
    <source>
        <dbReference type="EMBL" id="HGY54681.1"/>
    </source>
</evidence>
<comment type="caution">
    <text evidence="4">The sequence shown here is derived from an EMBL/GenBank/DDBJ whole genome shotgun (WGS) entry which is preliminary data.</text>
</comment>
<dbReference type="Gene3D" id="3.40.50.2300">
    <property type="match status" value="1"/>
</dbReference>
<dbReference type="SUPFAM" id="SSF52172">
    <property type="entry name" value="CheY-like"/>
    <property type="match status" value="1"/>
</dbReference>
<evidence type="ECO:0000256" key="2">
    <source>
        <dbReference type="PROSITE-ProRule" id="PRU00169"/>
    </source>
</evidence>
<evidence type="ECO:0000256" key="1">
    <source>
        <dbReference type="ARBA" id="ARBA00022553"/>
    </source>
</evidence>
<feature type="domain" description="Response regulatory" evidence="3">
    <location>
        <begin position="3"/>
        <end position="117"/>
    </location>
</feature>